<evidence type="ECO:0000313" key="3">
    <source>
        <dbReference type="Proteomes" id="UP000314294"/>
    </source>
</evidence>
<accession>A0A4Z2FEQ1</accession>
<gene>
    <name evidence="2" type="ORF">EYF80_050141</name>
</gene>
<sequence length="311" mass="35013">MHWATTSYWPMEQAVWRSRGTSSSSRRSSDSPSHRERLEPSCSDSLASKFGPVCALGSMQVGSMQVGSIQVGSIQVGSIQVGSMQVGSMQVLLGGRRLLLGLSSPWSFGAPQSLQGARGFLFCREDMWCRVNLLEQGRRFLWDTGSAARRAAVPGLCRLHVFNWRDFKVESKSRALSRAGCPGGSRLGASGRRRTRFPLEGRRVFREKPFLLEGRRVFREKPFLLEGRRVFREKPFLLEGRRVFREEVEPERVTRLLRSALGHSVPSVPLENESDWGYFPDGEGEPPANRHKGPGCVSLRLDHCRLLPRRC</sequence>
<comment type="caution">
    <text evidence="2">The sequence shown here is derived from an EMBL/GenBank/DDBJ whole genome shotgun (WGS) entry which is preliminary data.</text>
</comment>
<feature type="compositionally biased region" description="Basic and acidic residues" evidence="1">
    <location>
        <begin position="27"/>
        <end position="39"/>
    </location>
</feature>
<dbReference type="Proteomes" id="UP000314294">
    <property type="component" value="Unassembled WGS sequence"/>
</dbReference>
<name>A0A4Z2FEQ1_9TELE</name>
<proteinExistence type="predicted"/>
<keyword evidence="3" id="KW-1185">Reference proteome</keyword>
<protein>
    <submittedName>
        <fullName evidence="2">Uncharacterized protein</fullName>
    </submittedName>
</protein>
<dbReference type="EMBL" id="SRLO01001257">
    <property type="protein sequence ID" value="TNN39697.1"/>
    <property type="molecule type" value="Genomic_DNA"/>
</dbReference>
<evidence type="ECO:0000313" key="2">
    <source>
        <dbReference type="EMBL" id="TNN39697.1"/>
    </source>
</evidence>
<organism evidence="2 3">
    <name type="scientific">Liparis tanakae</name>
    <name type="common">Tanaka's snailfish</name>
    <dbReference type="NCBI Taxonomy" id="230148"/>
    <lineage>
        <taxon>Eukaryota</taxon>
        <taxon>Metazoa</taxon>
        <taxon>Chordata</taxon>
        <taxon>Craniata</taxon>
        <taxon>Vertebrata</taxon>
        <taxon>Euteleostomi</taxon>
        <taxon>Actinopterygii</taxon>
        <taxon>Neopterygii</taxon>
        <taxon>Teleostei</taxon>
        <taxon>Neoteleostei</taxon>
        <taxon>Acanthomorphata</taxon>
        <taxon>Eupercaria</taxon>
        <taxon>Perciformes</taxon>
        <taxon>Cottioidei</taxon>
        <taxon>Cottales</taxon>
        <taxon>Liparidae</taxon>
        <taxon>Liparis</taxon>
    </lineage>
</organism>
<dbReference type="AlphaFoldDB" id="A0A4Z2FEQ1"/>
<evidence type="ECO:0000256" key="1">
    <source>
        <dbReference type="SAM" id="MobiDB-lite"/>
    </source>
</evidence>
<reference evidence="2 3" key="1">
    <citation type="submission" date="2019-03" db="EMBL/GenBank/DDBJ databases">
        <title>First draft genome of Liparis tanakae, snailfish: a comprehensive survey of snailfish specific genes.</title>
        <authorList>
            <person name="Kim W."/>
            <person name="Song I."/>
            <person name="Jeong J.-H."/>
            <person name="Kim D."/>
            <person name="Kim S."/>
            <person name="Ryu S."/>
            <person name="Song J.Y."/>
            <person name="Lee S.K."/>
        </authorList>
    </citation>
    <scope>NUCLEOTIDE SEQUENCE [LARGE SCALE GENOMIC DNA]</scope>
    <source>
        <tissue evidence="2">Muscle</tissue>
    </source>
</reference>
<feature type="region of interest" description="Disordered" evidence="1">
    <location>
        <begin position="19"/>
        <end position="43"/>
    </location>
</feature>